<evidence type="ECO:0000313" key="3">
    <source>
        <dbReference type="EMBL" id="HEN42515.1"/>
    </source>
</evidence>
<keyword evidence="1" id="KW-0812">Transmembrane</keyword>
<comment type="caution">
    <text evidence="3">The sequence shown here is derived from an EMBL/GenBank/DDBJ whole genome shotgun (WGS) entry which is preliminary data.</text>
</comment>
<keyword evidence="1" id="KW-1133">Transmembrane helix</keyword>
<evidence type="ECO:0000256" key="2">
    <source>
        <dbReference type="SAM" id="SignalP"/>
    </source>
</evidence>
<name>A0A831UEG7_GEOME</name>
<feature type="chain" id="PRO_5032446395" description="Lipoprotein" evidence="2">
    <location>
        <begin position="25"/>
        <end position="165"/>
    </location>
</feature>
<reference evidence="3" key="1">
    <citation type="journal article" date="2020" name="mSystems">
        <title>Genome- and Community-Level Interaction Insights into Carbon Utilization and Element Cycling Functions of Hydrothermarchaeota in Hydrothermal Sediment.</title>
        <authorList>
            <person name="Zhou Z."/>
            <person name="Liu Y."/>
            <person name="Xu W."/>
            <person name="Pan J."/>
            <person name="Luo Z.H."/>
            <person name="Li M."/>
        </authorList>
    </citation>
    <scope>NUCLEOTIDE SEQUENCE [LARGE SCALE GENOMIC DNA]</scope>
    <source>
        <strain evidence="3">SpSt-349</strain>
    </source>
</reference>
<sequence>MFNQNLRKLALPVCLMYLSGCASIVSKSSWPVNVQSNPSGAKCVVSKEGGFPLHTGETPMTITLDSSSGFFQTAKYTITCNKEGYEKSSSQISSHLNGWYLGNIVFGGLIGLLIVDPATGAMYKLDDTFVVNMAKVDTPKVDGPSNVSMKVDDTKAVNQAPQDKL</sequence>
<keyword evidence="2" id="KW-0732">Signal</keyword>
<protein>
    <recommendedName>
        <fullName evidence="4">Lipoprotein</fullName>
    </recommendedName>
</protein>
<organism evidence="3">
    <name type="scientific">Geobacter metallireducens</name>
    <dbReference type="NCBI Taxonomy" id="28232"/>
    <lineage>
        <taxon>Bacteria</taxon>
        <taxon>Pseudomonadati</taxon>
        <taxon>Thermodesulfobacteriota</taxon>
        <taxon>Desulfuromonadia</taxon>
        <taxon>Geobacterales</taxon>
        <taxon>Geobacteraceae</taxon>
        <taxon>Geobacter</taxon>
    </lineage>
</organism>
<evidence type="ECO:0000256" key="1">
    <source>
        <dbReference type="SAM" id="Phobius"/>
    </source>
</evidence>
<keyword evidence="1" id="KW-0472">Membrane</keyword>
<evidence type="ECO:0008006" key="4">
    <source>
        <dbReference type="Google" id="ProtNLM"/>
    </source>
</evidence>
<feature type="transmembrane region" description="Helical" evidence="1">
    <location>
        <begin position="98"/>
        <end position="115"/>
    </location>
</feature>
<dbReference type="AlphaFoldDB" id="A0A831UEG7"/>
<gene>
    <name evidence="3" type="ORF">ENQ87_09080</name>
</gene>
<accession>A0A831UEG7</accession>
<feature type="signal peptide" evidence="2">
    <location>
        <begin position="1"/>
        <end position="24"/>
    </location>
</feature>
<proteinExistence type="predicted"/>
<dbReference type="EMBL" id="DSOV01000041">
    <property type="protein sequence ID" value="HEN42515.1"/>
    <property type="molecule type" value="Genomic_DNA"/>
</dbReference>